<dbReference type="InterPro" id="IPR001810">
    <property type="entry name" value="F-box_dom"/>
</dbReference>
<organism evidence="2 3">
    <name type="scientific">Laccaria amethystina LaAM-08-1</name>
    <dbReference type="NCBI Taxonomy" id="1095629"/>
    <lineage>
        <taxon>Eukaryota</taxon>
        <taxon>Fungi</taxon>
        <taxon>Dikarya</taxon>
        <taxon>Basidiomycota</taxon>
        <taxon>Agaricomycotina</taxon>
        <taxon>Agaricomycetes</taxon>
        <taxon>Agaricomycetidae</taxon>
        <taxon>Agaricales</taxon>
        <taxon>Agaricineae</taxon>
        <taxon>Hydnangiaceae</taxon>
        <taxon>Laccaria</taxon>
    </lineage>
</organism>
<sequence>MEGREITPCSTCGSLIGVIPDPPPKISSVDSPQLESMARSVVYETEQRIADLQEIKRQSLETHQLILRRLEEYHSYAFYHESLLAPIRHFPPELLSEIFIISVTDSASDRFSSASRLSTLRKVCRRWRDIAHTTPRLWNRPPHISARSLLDADPSCLQIYFTLARDLPLSIDVYIDRSCVTGTPMLKTLITHSEQIGELKVHCEWRELRLLSGMSSRLRNLRTLELTTTNSIEDIDTAIFSIAPQLRDVCFMPSMPGYQLSRLGLPWTQLKTVTFNWPDLDYTWMVLSKAPHMEMCTFIQVSNVYIQVANIGNPRGIVRHTGLKGLSLKKDPCGEHTVFPALLFDNLVLPNLNSLLVQLNQLTIDPIIALIARSGCRLIKLALNTPLIKGSLMALLVETPSLTHLEVHFLWPTDISGLTIDKNSKNEPIAPHLRVIHVRNPALMNERSVCLSLNTLIRSRVDSLQSIQDIRLDFNDRYHASLIYGQLRGIPWTPSRDFGHDLTVEWAQSLRELTTSSLPKDEDISSLNAILNEMDKYTTIERPYPATSAIYDNLVDICSLTGDHLEQLQGWREVRARIRLLLKSWAALREEYGKSPQSIWKIQEYSRSSTSLFYLAPPSG</sequence>
<keyword evidence="3" id="KW-1185">Reference proteome</keyword>
<reference evidence="2 3" key="1">
    <citation type="submission" date="2014-04" db="EMBL/GenBank/DDBJ databases">
        <authorList>
            <consortium name="DOE Joint Genome Institute"/>
            <person name="Kuo A."/>
            <person name="Kohler A."/>
            <person name="Nagy L.G."/>
            <person name="Floudas D."/>
            <person name="Copeland A."/>
            <person name="Barry K.W."/>
            <person name="Cichocki N."/>
            <person name="Veneault-Fourrey C."/>
            <person name="LaButti K."/>
            <person name="Lindquist E.A."/>
            <person name="Lipzen A."/>
            <person name="Lundell T."/>
            <person name="Morin E."/>
            <person name="Murat C."/>
            <person name="Sun H."/>
            <person name="Tunlid A."/>
            <person name="Henrissat B."/>
            <person name="Grigoriev I.V."/>
            <person name="Hibbett D.S."/>
            <person name="Martin F."/>
            <person name="Nordberg H.P."/>
            <person name="Cantor M.N."/>
            <person name="Hua S.X."/>
        </authorList>
    </citation>
    <scope>NUCLEOTIDE SEQUENCE [LARGE SCALE GENOMIC DNA]</scope>
    <source>
        <strain evidence="2 3">LaAM-08-1</strain>
    </source>
</reference>
<dbReference type="AlphaFoldDB" id="A0A0C9XU58"/>
<name>A0A0C9XU58_9AGAR</name>
<dbReference type="OrthoDB" id="3365698at2759"/>
<dbReference type="Pfam" id="PF12937">
    <property type="entry name" value="F-box-like"/>
    <property type="match status" value="1"/>
</dbReference>
<feature type="domain" description="F-box" evidence="1">
    <location>
        <begin position="89"/>
        <end position="140"/>
    </location>
</feature>
<gene>
    <name evidence="2" type="ORF">K443DRAFT_91739</name>
</gene>
<accession>A0A0C9XU58</accession>
<evidence type="ECO:0000259" key="1">
    <source>
        <dbReference type="Pfam" id="PF12937"/>
    </source>
</evidence>
<proteinExistence type="predicted"/>
<dbReference type="SUPFAM" id="SSF52047">
    <property type="entry name" value="RNI-like"/>
    <property type="match status" value="1"/>
</dbReference>
<dbReference type="Gene3D" id="1.20.1280.50">
    <property type="match status" value="1"/>
</dbReference>
<dbReference type="EMBL" id="KN838562">
    <property type="protein sequence ID" value="KIK05219.1"/>
    <property type="molecule type" value="Genomic_DNA"/>
</dbReference>
<dbReference type="HOGENOM" id="CLU_440792_0_0_1"/>
<protein>
    <recommendedName>
        <fullName evidence="1">F-box domain-containing protein</fullName>
    </recommendedName>
</protein>
<evidence type="ECO:0000313" key="3">
    <source>
        <dbReference type="Proteomes" id="UP000054477"/>
    </source>
</evidence>
<reference evidence="3" key="2">
    <citation type="submission" date="2015-01" db="EMBL/GenBank/DDBJ databases">
        <title>Evolutionary Origins and Diversification of the Mycorrhizal Mutualists.</title>
        <authorList>
            <consortium name="DOE Joint Genome Institute"/>
            <consortium name="Mycorrhizal Genomics Consortium"/>
            <person name="Kohler A."/>
            <person name="Kuo A."/>
            <person name="Nagy L.G."/>
            <person name="Floudas D."/>
            <person name="Copeland A."/>
            <person name="Barry K.W."/>
            <person name="Cichocki N."/>
            <person name="Veneault-Fourrey C."/>
            <person name="LaButti K."/>
            <person name="Lindquist E.A."/>
            <person name="Lipzen A."/>
            <person name="Lundell T."/>
            <person name="Morin E."/>
            <person name="Murat C."/>
            <person name="Riley R."/>
            <person name="Ohm R."/>
            <person name="Sun H."/>
            <person name="Tunlid A."/>
            <person name="Henrissat B."/>
            <person name="Grigoriev I.V."/>
            <person name="Hibbett D.S."/>
            <person name="Martin F."/>
        </authorList>
    </citation>
    <scope>NUCLEOTIDE SEQUENCE [LARGE SCALE GENOMIC DNA]</scope>
    <source>
        <strain evidence="3">LaAM-08-1</strain>
    </source>
</reference>
<dbReference type="Proteomes" id="UP000054477">
    <property type="component" value="Unassembled WGS sequence"/>
</dbReference>
<evidence type="ECO:0000313" key="2">
    <source>
        <dbReference type="EMBL" id="KIK05219.1"/>
    </source>
</evidence>